<proteinExistence type="predicted"/>
<evidence type="ECO:0000256" key="5">
    <source>
        <dbReference type="ARBA" id="ARBA00023136"/>
    </source>
</evidence>
<comment type="subcellular location">
    <subcellularLocation>
        <location evidence="1">Membrane</location>
        <topology evidence="1">Single-pass membrane protein</topology>
    </subcellularLocation>
</comment>
<dbReference type="InterPro" id="IPR045584">
    <property type="entry name" value="Pilin-like"/>
</dbReference>
<organism evidence="6 7">
    <name type="scientific">Candidatus Nomurabacteria bacterium GW2011_GWF1_31_48</name>
    <dbReference type="NCBI Taxonomy" id="1618767"/>
    <lineage>
        <taxon>Bacteria</taxon>
        <taxon>Candidatus Nomuraibacteriota</taxon>
    </lineage>
</organism>
<dbReference type="InterPro" id="IPR002416">
    <property type="entry name" value="T2SS_protein-GspH"/>
</dbReference>
<dbReference type="PROSITE" id="PS00409">
    <property type="entry name" value="PROKAR_NTER_METHYL"/>
    <property type="match status" value="1"/>
</dbReference>
<dbReference type="InterPro" id="IPR012902">
    <property type="entry name" value="N_methyl_site"/>
</dbReference>
<evidence type="ECO:0000256" key="3">
    <source>
        <dbReference type="ARBA" id="ARBA00022692"/>
    </source>
</evidence>
<dbReference type="PANTHER" id="PTHR30093">
    <property type="entry name" value="GENERAL SECRETION PATHWAY PROTEIN G"/>
    <property type="match status" value="1"/>
</dbReference>
<comment type="caution">
    <text evidence="6">The sequence shown here is derived from an EMBL/GenBank/DDBJ whole genome shotgun (WGS) entry which is preliminary data.</text>
</comment>
<dbReference type="Gene3D" id="3.30.700.10">
    <property type="entry name" value="Glycoprotein, Type 4 Pilin"/>
    <property type="match status" value="1"/>
</dbReference>
<dbReference type="Pfam" id="PF07963">
    <property type="entry name" value="N_methyl"/>
    <property type="match status" value="1"/>
</dbReference>
<dbReference type="SUPFAM" id="SSF54523">
    <property type="entry name" value="Pili subunits"/>
    <property type="match status" value="1"/>
</dbReference>
<dbReference type="NCBIfam" id="TIGR02532">
    <property type="entry name" value="IV_pilin_GFxxxE"/>
    <property type="match status" value="1"/>
</dbReference>
<dbReference type="GO" id="GO:0016020">
    <property type="term" value="C:membrane"/>
    <property type="evidence" value="ECO:0007669"/>
    <property type="project" value="UniProtKB-SubCell"/>
</dbReference>
<reference evidence="6 7" key="1">
    <citation type="journal article" date="2015" name="Nature">
        <title>rRNA introns, odd ribosomes, and small enigmatic genomes across a large radiation of phyla.</title>
        <authorList>
            <person name="Brown C.T."/>
            <person name="Hug L.A."/>
            <person name="Thomas B.C."/>
            <person name="Sharon I."/>
            <person name="Castelle C.J."/>
            <person name="Singh A."/>
            <person name="Wilkins M.J."/>
            <person name="Williams K.H."/>
            <person name="Banfield J.F."/>
        </authorList>
    </citation>
    <scope>NUCLEOTIDE SEQUENCE [LARGE SCALE GENOMIC DNA]</scope>
</reference>
<dbReference type="GO" id="GO:0015627">
    <property type="term" value="C:type II protein secretion system complex"/>
    <property type="evidence" value="ECO:0007669"/>
    <property type="project" value="InterPro"/>
</dbReference>
<protein>
    <submittedName>
        <fullName evidence="6">Uncharacterized protein</fullName>
    </submittedName>
</protein>
<dbReference type="AlphaFoldDB" id="A0A0G0BGS3"/>
<gene>
    <name evidence="6" type="ORF">UR19_C0003G0078</name>
</gene>
<evidence type="ECO:0000313" key="6">
    <source>
        <dbReference type="EMBL" id="KKP30242.1"/>
    </source>
</evidence>
<keyword evidence="3" id="KW-0812">Transmembrane</keyword>
<dbReference type="Proteomes" id="UP000034934">
    <property type="component" value="Unassembled WGS sequence"/>
</dbReference>
<keyword evidence="5" id="KW-0472">Membrane</keyword>
<evidence type="ECO:0000256" key="1">
    <source>
        <dbReference type="ARBA" id="ARBA00004167"/>
    </source>
</evidence>
<dbReference type="EMBL" id="LBOG01000003">
    <property type="protein sequence ID" value="KKP30242.1"/>
    <property type="molecule type" value="Genomic_DNA"/>
</dbReference>
<evidence type="ECO:0000256" key="2">
    <source>
        <dbReference type="ARBA" id="ARBA00022481"/>
    </source>
</evidence>
<evidence type="ECO:0000313" key="7">
    <source>
        <dbReference type="Proteomes" id="UP000034934"/>
    </source>
</evidence>
<sequence length="163" mass="16711">MKNFKKGFTLIELLVVVAIIGILASVVLASLNTARSKGADAAIKANLANARAQAELFYNENGNRYDGGTNATDVCQSTASVGSPAVKGIYANVLAAANSSGSTVVFNTLETTTTAVCNSASGTWVAQAPLKQATGTYWCVDWTGLSVQRTTLLTAAATACPAS</sequence>
<keyword evidence="4" id="KW-1133">Transmembrane helix</keyword>
<dbReference type="PRINTS" id="PR00885">
    <property type="entry name" value="BCTERIALGSPH"/>
</dbReference>
<keyword evidence="2" id="KW-0488">Methylation</keyword>
<dbReference type="PANTHER" id="PTHR30093:SF44">
    <property type="entry name" value="TYPE II SECRETION SYSTEM CORE PROTEIN G"/>
    <property type="match status" value="1"/>
</dbReference>
<evidence type="ECO:0000256" key="4">
    <source>
        <dbReference type="ARBA" id="ARBA00022989"/>
    </source>
</evidence>
<name>A0A0G0BGS3_9BACT</name>
<dbReference type="GO" id="GO:0015628">
    <property type="term" value="P:protein secretion by the type II secretion system"/>
    <property type="evidence" value="ECO:0007669"/>
    <property type="project" value="InterPro"/>
</dbReference>
<accession>A0A0G0BGS3</accession>